<dbReference type="NCBIfam" id="TIGR00199">
    <property type="entry name" value="PncC_domain"/>
    <property type="match status" value="1"/>
</dbReference>
<evidence type="ECO:0000313" key="3">
    <source>
        <dbReference type="EMBL" id="TCV14140.1"/>
    </source>
</evidence>
<protein>
    <recommendedName>
        <fullName evidence="1">CinA-like protein</fullName>
    </recommendedName>
</protein>
<dbReference type="SUPFAM" id="SSF142433">
    <property type="entry name" value="CinA-like"/>
    <property type="match status" value="1"/>
</dbReference>
<dbReference type="PANTHER" id="PTHR13939:SF0">
    <property type="entry name" value="NMN AMIDOHYDROLASE-LIKE PROTEIN YFAY"/>
    <property type="match status" value="1"/>
</dbReference>
<dbReference type="InterPro" id="IPR008135">
    <property type="entry name" value="Competence-induced_CinA"/>
</dbReference>
<comment type="similarity">
    <text evidence="1">Belongs to the CinA family.</text>
</comment>
<dbReference type="Gene3D" id="3.90.950.20">
    <property type="entry name" value="CinA-like"/>
    <property type="match status" value="1"/>
</dbReference>
<dbReference type="NCBIfam" id="NF001813">
    <property type="entry name" value="PRK00549.1"/>
    <property type="match status" value="1"/>
</dbReference>
<dbReference type="RefSeq" id="WP_132777498.1">
    <property type="nucleotide sequence ID" value="NZ_SMBZ01000016.1"/>
</dbReference>
<dbReference type="AlphaFoldDB" id="A0A4R3VTN6"/>
<dbReference type="Proteomes" id="UP000295197">
    <property type="component" value="Unassembled WGS sequence"/>
</dbReference>
<dbReference type="Pfam" id="PF02464">
    <property type="entry name" value="CinA"/>
    <property type="match status" value="1"/>
</dbReference>
<dbReference type="Pfam" id="PF00994">
    <property type="entry name" value="MoCF_biosynth"/>
    <property type="match status" value="1"/>
</dbReference>
<dbReference type="Gene3D" id="3.40.980.10">
    <property type="entry name" value="MoaB/Mog-like domain"/>
    <property type="match status" value="1"/>
</dbReference>
<dbReference type="PIRSF" id="PIRSF006728">
    <property type="entry name" value="CinA"/>
    <property type="match status" value="1"/>
</dbReference>
<name>A0A4R3VTN6_9SPHI</name>
<dbReference type="NCBIfam" id="TIGR00200">
    <property type="entry name" value="cinA_nterm"/>
    <property type="match status" value="1"/>
</dbReference>
<dbReference type="HAMAP" id="MF_00226_B">
    <property type="entry name" value="CinA_B"/>
    <property type="match status" value="1"/>
</dbReference>
<proteinExistence type="inferred from homology"/>
<feature type="domain" description="MoaB/Mog" evidence="2">
    <location>
        <begin position="4"/>
        <end position="173"/>
    </location>
</feature>
<dbReference type="CDD" id="cd00885">
    <property type="entry name" value="cinA"/>
    <property type="match status" value="1"/>
</dbReference>
<dbReference type="OrthoDB" id="9801454at2"/>
<dbReference type="PANTHER" id="PTHR13939">
    <property type="entry name" value="NICOTINAMIDE-NUCLEOTIDE AMIDOHYDROLASE PNCC"/>
    <property type="match status" value="1"/>
</dbReference>
<dbReference type="InterPro" id="IPR041424">
    <property type="entry name" value="CinA_KH"/>
</dbReference>
<dbReference type="InterPro" id="IPR050101">
    <property type="entry name" value="CinA"/>
</dbReference>
<keyword evidence="4" id="KW-1185">Reference proteome</keyword>
<dbReference type="InterPro" id="IPR001453">
    <property type="entry name" value="MoaB/Mog_dom"/>
</dbReference>
<comment type="caution">
    <text evidence="3">The sequence shown here is derived from an EMBL/GenBank/DDBJ whole genome shotgun (WGS) entry which is preliminary data.</text>
</comment>
<dbReference type="InterPro" id="IPR008136">
    <property type="entry name" value="CinA_C"/>
</dbReference>
<sequence length="413" mass="45183">MNAEIITIGDEILLGQIVDSNSAWIGQQLNLLNIRVRQITSIADKAQDITQSLSLASSRAELIIVTGGLGPTKDDVTRQTISTYFNKPLVRDAAVLKHVETLFKRFAPDRMMPEINKAQADVLDGCEVLFNDVGTAPGMWIEHQQIKYVFLPGVPFEMKFLTTNRILPKLRDGQREAVAHRHIITIGLGESFLAREITDIEESLPESIKLAYLPKLGLVRLRLTQIGESESSIDYFHNLLVERLGRHVVSTSDISLEQAIVESFTQKGLKLATAESCTGGGIASSITSVPGASCIFDCGIVAYHNTIKQNLLGVDPKVLDQYGAVSEQTVIQMAEGVKKLSHADYAIASSGIAGPGGGTPEKPVGTVWIAVSGKNKTISRLFNFQNSREINIERSIAQALAMLWNLYIEELDN</sequence>
<dbReference type="EMBL" id="SMBZ01000016">
    <property type="protein sequence ID" value="TCV14140.1"/>
    <property type="molecule type" value="Genomic_DNA"/>
</dbReference>
<accession>A0A4R3VTN6</accession>
<evidence type="ECO:0000259" key="2">
    <source>
        <dbReference type="SMART" id="SM00852"/>
    </source>
</evidence>
<dbReference type="SMART" id="SM00852">
    <property type="entry name" value="MoCF_biosynth"/>
    <property type="match status" value="1"/>
</dbReference>
<evidence type="ECO:0000313" key="4">
    <source>
        <dbReference type="Proteomes" id="UP000295197"/>
    </source>
</evidence>
<organism evidence="3 4">
    <name type="scientific">Sphingobacterium alimentarium</name>
    <dbReference type="NCBI Taxonomy" id="797292"/>
    <lineage>
        <taxon>Bacteria</taxon>
        <taxon>Pseudomonadati</taxon>
        <taxon>Bacteroidota</taxon>
        <taxon>Sphingobacteriia</taxon>
        <taxon>Sphingobacteriales</taxon>
        <taxon>Sphingobacteriaceae</taxon>
        <taxon>Sphingobacterium</taxon>
    </lineage>
</organism>
<dbReference type="InterPro" id="IPR036425">
    <property type="entry name" value="MoaB/Mog-like_dom_sf"/>
</dbReference>
<dbReference type="InterPro" id="IPR036653">
    <property type="entry name" value="CinA-like_C"/>
</dbReference>
<dbReference type="SUPFAM" id="SSF53218">
    <property type="entry name" value="Molybdenum cofactor biosynthesis proteins"/>
    <property type="match status" value="1"/>
</dbReference>
<evidence type="ECO:0000256" key="1">
    <source>
        <dbReference type="HAMAP-Rule" id="MF_00226"/>
    </source>
</evidence>
<reference evidence="3 4" key="1">
    <citation type="submission" date="2019-03" db="EMBL/GenBank/DDBJ databases">
        <title>Genomic Encyclopedia of Type Strains, Phase IV (KMG-IV): sequencing the most valuable type-strain genomes for metagenomic binning, comparative biology and taxonomic classification.</title>
        <authorList>
            <person name="Goeker M."/>
        </authorList>
    </citation>
    <scope>NUCLEOTIDE SEQUENCE [LARGE SCALE GENOMIC DNA]</scope>
    <source>
        <strain evidence="3 4">DSM 22362</strain>
    </source>
</reference>
<gene>
    <name evidence="3" type="ORF">EDC17_101645</name>
</gene>
<dbReference type="Pfam" id="PF18146">
    <property type="entry name" value="CinA_KH"/>
    <property type="match status" value="1"/>
</dbReference>